<proteinExistence type="predicted"/>
<dbReference type="Proteomes" id="UP000682733">
    <property type="component" value="Unassembled WGS sequence"/>
</dbReference>
<name>A0A8S2F3G1_9BILA</name>
<organism evidence="1 3">
    <name type="scientific">Didymodactylos carnosus</name>
    <dbReference type="NCBI Taxonomy" id="1234261"/>
    <lineage>
        <taxon>Eukaryota</taxon>
        <taxon>Metazoa</taxon>
        <taxon>Spiralia</taxon>
        <taxon>Gnathifera</taxon>
        <taxon>Rotifera</taxon>
        <taxon>Eurotatoria</taxon>
        <taxon>Bdelloidea</taxon>
        <taxon>Philodinida</taxon>
        <taxon>Philodinidae</taxon>
        <taxon>Didymodactylos</taxon>
    </lineage>
</organism>
<dbReference type="EMBL" id="CAJOBA010046759">
    <property type="protein sequence ID" value="CAF4193377.1"/>
    <property type="molecule type" value="Genomic_DNA"/>
</dbReference>
<accession>A0A8S2F3G1</accession>
<dbReference type="AlphaFoldDB" id="A0A8S2F3G1"/>
<protein>
    <submittedName>
        <fullName evidence="1">Uncharacterized protein</fullName>
    </submittedName>
</protein>
<evidence type="ECO:0000313" key="3">
    <source>
        <dbReference type="Proteomes" id="UP000677228"/>
    </source>
</evidence>
<evidence type="ECO:0000313" key="2">
    <source>
        <dbReference type="EMBL" id="CAF4193377.1"/>
    </source>
</evidence>
<reference evidence="1" key="1">
    <citation type="submission" date="2021-02" db="EMBL/GenBank/DDBJ databases">
        <authorList>
            <person name="Nowell W R."/>
        </authorList>
    </citation>
    <scope>NUCLEOTIDE SEQUENCE</scope>
</reference>
<dbReference type="Proteomes" id="UP000677228">
    <property type="component" value="Unassembled WGS sequence"/>
</dbReference>
<dbReference type="EMBL" id="CAJNOK010025060">
    <property type="protein sequence ID" value="CAF1385257.1"/>
    <property type="molecule type" value="Genomic_DNA"/>
</dbReference>
<comment type="caution">
    <text evidence="1">The sequence shown here is derived from an EMBL/GenBank/DDBJ whole genome shotgun (WGS) entry which is preliminary data.</text>
</comment>
<evidence type="ECO:0000313" key="1">
    <source>
        <dbReference type="EMBL" id="CAF1385257.1"/>
    </source>
</evidence>
<gene>
    <name evidence="1" type="ORF">OVA965_LOCUS32306</name>
    <name evidence="2" type="ORF">TMI583_LOCUS33163</name>
</gene>
<sequence length="107" mass="12023">IIYQTKVEGIVLVSFDDKLNKINIEVIEAKVKIPIFDLDIAKLLPSISLPGPLNMIPEKLDIPMPDNTIKQLYGYPSQFKLTIEDSNLIVSCKVEVSDKPLLSDQKK</sequence>
<feature type="non-terminal residue" evidence="1">
    <location>
        <position position="1"/>
    </location>
</feature>